<name>A0ACB8VM98_9TELE</name>
<dbReference type="Proteomes" id="UP000831701">
    <property type="component" value="Chromosome 20"/>
</dbReference>
<evidence type="ECO:0000313" key="1">
    <source>
        <dbReference type="EMBL" id="KAI3356605.1"/>
    </source>
</evidence>
<reference evidence="1" key="1">
    <citation type="submission" date="2022-04" db="EMBL/GenBank/DDBJ databases">
        <title>Jade perch genome.</title>
        <authorList>
            <person name="Chao B."/>
        </authorList>
    </citation>
    <scope>NUCLEOTIDE SEQUENCE</scope>
    <source>
        <strain evidence="1">CB-2022</strain>
    </source>
</reference>
<comment type="caution">
    <text evidence="1">The sequence shown here is derived from an EMBL/GenBank/DDBJ whole genome shotgun (WGS) entry which is preliminary data.</text>
</comment>
<dbReference type="EMBL" id="CM041550">
    <property type="protein sequence ID" value="KAI3356605.1"/>
    <property type="molecule type" value="Genomic_DNA"/>
</dbReference>
<keyword evidence="2" id="KW-1185">Reference proteome</keyword>
<organism evidence="1 2">
    <name type="scientific">Scortum barcoo</name>
    <name type="common">barcoo grunter</name>
    <dbReference type="NCBI Taxonomy" id="214431"/>
    <lineage>
        <taxon>Eukaryota</taxon>
        <taxon>Metazoa</taxon>
        <taxon>Chordata</taxon>
        <taxon>Craniata</taxon>
        <taxon>Vertebrata</taxon>
        <taxon>Euteleostomi</taxon>
        <taxon>Actinopterygii</taxon>
        <taxon>Neopterygii</taxon>
        <taxon>Teleostei</taxon>
        <taxon>Neoteleostei</taxon>
        <taxon>Acanthomorphata</taxon>
        <taxon>Eupercaria</taxon>
        <taxon>Centrarchiformes</taxon>
        <taxon>Terapontoidei</taxon>
        <taxon>Terapontidae</taxon>
        <taxon>Scortum</taxon>
    </lineage>
</organism>
<evidence type="ECO:0000313" key="2">
    <source>
        <dbReference type="Proteomes" id="UP000831701"/>
    </source>
</evidence>
<sequence length="294" mass="32835">MPFGLTNTPAVFQGFINEVLREYLNDFVFVYLDDILIFSPDPATHQHHVRQVLSRLLENKLFVKAEKCEFHASSVSFLGFVVSLNHVKMDPEKNAKPDALSRLYEPKLAAKEPEPILPPDRVVGAVSWQIENDVTATGRKASRQARMRLLQPLPVPQTMVTHFAGLRHGSASSRKTLSQTGVPSSYLGFGMSFVSSLVPPSAYHLVTNGQTERLNQEPETCLRCLVAQNQTTWSNHLTWVEYAHNSLPTAATGLSPFQVVHRYQPPLFPANEEEVTVPSAHALARRCRKIWAAA</sequence>
<accession>A0ACB8VM98</accession>
<proteinExistence type="predicted"/>
<gene>
    <name evidence="1" type="ORF">L3Q82_017805</name>
</gene>
<protein>
    <submittedName>
        <fullName evidence="1">Uncharacterized protein</fullName>
    </submittedName>
</protein>